<evidence type="ECO:0000313" key="4">
    <source>
        <dbReference type="Proteomes" id="UP000830375"/>
    </source>
</evidence>
<dbReference type="EMBL" id="JACTAM010000016">
    <property type="protein sequence ID" value="KAI2654923.1"/>
    <property type="molecule type" value="Genomic_DNA"/>
</dbReference>
<dbReference type="Proteomes" id="UP000830375">
    <property type="component" value="Unassembled WGS sequence"/>
</dbReference>
<keyword evidence="2" id="KW-0812">Transmembrane</keyword>
<dbReference type="PANTHER" id="PTHR40472:SF11">
    <property type="entry name" value="RAPUNZEL 3-RELATED"/>
    <property type="match status" value="1"/>
</dbReference>
<organism evidence="3 4">
    <name type="scientific">Labeo rohita</name>
    <name type="common">Indian major carp</name>
    <name type="synonym">Cyprinus rohita</name>
    <dbReference type="NCBI Taxonomy" id="84645"/>
    <lineage>
        <taxon>Eukaryota</taxon>
        <taxon>Metazoa</taxon>
        <taxon>Chordata</taxon>
        <taxon>Craniata</taxon>
        <taxon>Vertebrata</taxon>
        <taxon>Euteleostomi</taxon>
        <taxon>Actinopterygii</taxon>
        <taxon>Neopterygii</taxon>
        <taxon>Teleostei</taxon>
        <taxon>Ostariophysi</taxon>
        <taxon>Cypriniformes</taxon>
        <taxon>Cyprinidae</taxon>
        <taxon>Labeoninae</taxon>
        <taxon>Labeonini</taxon>
        <taxon>Labeo</taxon>
    </lineage>
</organism>
<dbReference type="PANTHER" id="PTHR40472">
    <property type="entry name" value="RICIN B-TYPE LECTIN DOMAIN-CONTAINING PROTEIN"/>
    <property type="match status" value="1"/>
</dbReference>
<keyword evidence="2" id="KW-1133">Transmembrane helix</keyword>
<dbReference type="InterPro" id="IPR039051">
    <property type="entry name" value="SE-CTX-like"/>
</dbReference>
<name>A0ABQ8LWA1_LABRO</name>
<evidence type="ECO:0000256" key="1">
    <source>
        <dbReference type="SAM" id="Coils"/>
    </source>
</evidence>
<feature type="coiled-coil region" evidence="1">
    <location>
        <begin position="506"/>
        <end position="533"/>
    </location>
</feature>
<proteinExistence type="predicted"/>
<keyword evidence="1" id="KW-0175">Coiled coil</keyword>
<reference evidence="3 4" key="1">
    <citation type="submission" date="2022-01" db="EMBL/GenBank/DDBJ databases">
        <title>A high-quality chromosome-level genome assembly of rohu carp, Labeo rohita.</title>
        <authorList>
            <person name="Arick M.A. II"/>
            <person name="Hsu C.-Y."/>
            <person name="Magbanua Z."/>
            <person name="Pechanova O."/>
            <person name="Grover C."/>
            <person name="Miller E."/>
            <person name="Thrash A."/>
            <person name="Ezzel L."/>
            <person name="Alam S."/>
            <person name="Benzie J."/>
            <person name="Hamilton M."/>
            <person name="Karsi A."/>
            <person name="Lawrence M.L."/>
            <person name="Peterson D.G."/>
        </authorList>
    </citation>
    <scope>NUCLEOTIDE SEQUENCE [LARGE SCALE GENOMIC DNA]</scope>
    <source>
        <strain evidence="4">BAU-BD-2019</strain>
        <tissue evidence="3">Blood</tissue>
    </source>
</reference>
<feature type="transmembrane region" description="Helical" evidence="2">
    <location>
        <begin position="179"/>
        <end position="197"/>
    </location>
</feature>
<evidence type="ECO:0000313" key="3">
    <source>
        <dbReference type="EMBL" id="KAI2654923.1"/>
    </source>
</evidence>
<keyword evidence="4" id="KW-1185">Reference proteome</keyword>
<keyword evidence="2" id="KW-0472">Membrane</keyword>
<evidence type="ECO:0000256" key="2">
    <source>
        <dbReference type="SAM" id="Phobius"/>
    </source>
</evidence>
<comment type="caution">
    <text evidence="3">The sequence shown here is derived from an EMBL/GenBank/DDBJ whole genome shotgun (WGS) entry which is preliminary data.</text>
</comment>
<gene>
    <name evidence="3" type="ORF">H4Q32_017216</name>
</gene>
<sequence>MADNEIFDDPEKLKRGLVKVLECVATISSAAAVVNPIFGVAGSLIRVVLHHVDDEDIQKLKREFGSVNRALDEISQQNRQALLQIRKETLDKQYHEVEENIRNQFRKFMEIVEAKPEHVQRKKDDFVESFINDKDDQNMYTLYDGVMGKRKLFSQPILDVYMKHSQGDRRVMENLCTRLAYLFCIGFIALMGYYGILGDDLESRNEEWEENMRNVQEKMQEVLRRCKRLLVLRHFTSAATNVCRDSYVKSKKQSYGQDSARKKEKEKVVNAFQTITNILPEPIPEGNLNFGQVFRTADRQPARQMASPLERVVAQKKEAIEAVMEMFERGAEVLASAVGELCPLFEASAPVLRLVLDNVESKEVTYVKDQFLVVRSKLDVLSSQIEDINCEIKKGRLDSQFFSVEENICNQFRKYIDILEAKPEYKEVRKRLFLQHFPKTGGEKNLYTLYDAVMGNSIFGEPILDVVEQYEARNRRVLEDFCVRLKELLCLGIISLLGYCFLTHGEESEQEKIQEWSTKIQEIETKMKETIEKCVDSFSEQAELDIKRLVKEKEDGNLQETARELLDFLVKKYDWVSWSIRVISNLGKISNLRAGQNFQCVAGQNYFEVSQGNDTNLVVSFSSDPQPVPEESIKQMMEGPARKGDAKAVVELLENQLAGFLIHAVSRHKDSFVLSSFPEESHYWEKHKNVNVCVHSE</sequence>
<feature type="coiled-coil region" evidence="1">
    <location>
        <begin position="57"/>
        <end position="107"/>
    </location>
</feature>
<protein>
    <submittedName>
        <fullName evidence="3">Protein rapunzel</fullName>
    </submittedName>
</protein>
<accession>A0ABQ8LWA1</accession>
<feature type="coiled-coil region" evidence="1">
    <location>
        <begin position="198"/>
        <end position="232"/>
    </location>
</feature>